<protein>
    <submittedName>
        <fullName evidence="1">Uncharacterized protein</fullName>
    </submittedName>
</protein>
<dbReference type="EMBL" id="BARW01030733">
    <property type="protein sequence ID" value="GAJ09131.1"/>
    <property type="molecule type" value="Genomic_DNA"/>
</dbReference>
<dbReference type="AlphaFoldDB" id="X1V8K2"/>
<sequence>GDDYGSYGMDEWLGDRPGDNYWRTREQKQANNIPMFFDCVVWDTYCDHTQGPPEFDGIVQNEMHLVCINRHKGAINAVFLDLNVRKVDLKELWTFNWHRNFDIQGPWTTAGGAQSSDWPQWMRTFKDY</sequence>
<name>X1V8K2_9ZZZZ</name>
<reference evidence="1" key="1">
    <citation type="journal article" date="2014" name="Front. Microbiol.">
        <title>High frequency of phylogenetically diverse reductive dehalogenase-homologous genes in deep subseafloor sedimentary metagenomes.</title>
        <authorList>
            <person name="Kawai M."/>
            <person name="Futagami T."/>
            <person name="Toyoda A."/>
            <person name="Takaki Y."/>
            <person name="Nishi S."/>
            <person name="Hori S."/>
            <person name="Arai W."/>
            <person name="Tsubouchi T."/>
            <person name="Morono Y."/>
            <person name="Uchiyama I."/>
            <person name="Ito T."/>
            <person name="Fujiyama A."/>
            <person name="Inagaki F."/>
            <person name="Takami H."/>
        </authorList>
    </citation>
    <scope>NUCLEOTIDE SEQUENCE</scope>
    <source>
        <strain evidence="1">Expedition CK06-06</strain>
    </source>
</reference>
<gene>
    <name evidence="1" type="ORF">S12H4_49062</name>
</gene>
<organism evidence="1">
    <name type="scientific">marine sediment metagenome</name>
    <dbReference type="NCBI Taxonomy" id="412755"/>
    <lineage>
        <taxon>unclassified sequences</taxon>
        <taxon>metagenomes</taxon>
        <taxon>ecological metagenomes</taxon>
    </lineage>
</organism>
<comment type="caution">
    <text evidence="1">The sequence shown here is derived from an EMBL/GenBank/DDBJ whole genome shotgun (WGS) entry which is preliminary data.</text>
</comment>
<evidence type="ECO:0000313" key="1">
    <source>
        <dbReference type="EMBL" id="GAJ09131.1"/>
    </source>
</evidence>
<feature type="non-terminal residue" evidence="1">
    <location>
        <position position="1"/>
    </location>
</feature>
<proteinExistence type="predicted"/>
<accession>X1V8K2</accession>